<evidence type="ECO:0000313" key="1">
    <source>
        <dbReference type="EMBL" id="KZX10465.1"/>
    </source>
</evidence>
<protein>
    <submittedName>
        <fullName evidence="1">Uncharacterized protein</fullName>
    </submittedName>
</protein>
<evidence type="ECO:0000313" key="2">
    <source>
        <dbReference type="Proteomes" id="UP000077066"/>
    </source>
</evidence>
<accession>A0A162FB26</accession>
<dbReference type="OrthoDB" id="78463at2157"/>
<name>A0A162FB26_9EURY</name>
<gene>
    <name evidence="1" type="ORF">MBFIL_17640</name>
</gene>
<proteinExistence type="predicted"/>
<dbReference type="RefSeq" id="WP_066973742.1">
    <property type="nucleotide sequence ID" value="NZ_LWMT01000274.1"/>
</dbReference>
<dbReference type="Proteomes" id="UP000077066">
    <property type="component" value="Unassembled WGS sequence"/>
</dbReference>
<organism evidence="1 2">
    <name type="scientific">Methanobrevibacter filiformis</name>
    <dbReference type="NCBI Taxonomy" id="55758"/>
    <lineage>
        <taxon>Archaea</taxon>
        <taxon>Methanobacteriati</taxon>
        <taxon>Methanobacteriota</taxon>
        <taxon>Methanomada group</taxon>
        <taxon>Methanobacteria</taxon>
        <taxon>Methanobacteriales</taxon>
        <taxon>Methanobacteriaceae</taxon>
        <taxon>Methanobrevibacter</taxon>
    </lineage>
</organism>
<dbReference type="EMBL" id="LWMT01000274">
    <property type="protein sequence ID" value="KZX10465.1"/>
    <property type="molecule type" value="Genomic_DNA"/>
</dbReference>
<reference evidence="1 2" key="1">
    <citation type="submission" date="2016-04" db="EMBL/GenBank/DDBJ databases">
        <title>Genome sequence of Methanobrevibacter filiformis DSM 11501.</title>
        <authorList>
            <person name="Poehlein A."/>
            <person name="Seedorf H."/>
            <person name="Daniel R."/>
        </authorList>
    </citation>
    <scope>NUCLEOTIDE SEQUENCE [LARGE SCALE GENOMIC DNA]</scope>
    <source>
        <strain evidence="1 2">DSM 11501</strain>
    </source>
</reference>
<dbReference type="InterPro" id="IPR011050">
    <property type="entry name" value="Pectin_lyase_fold/virulence"/>
</dbReference>
<dbReference type="AlphaFoldDB" id="A0A162FB26"/>
<keyword evidence="2" id="KW-1185">Reference proteome</keyword>
<comment type="caution">
    <text evidence="1">The sequence shown here is derived from an EMBL/GenBank/DDBJ whole genome shotgun (WGS) entry which is preliminary data.</text>
</comment>
<sequence>MLFNKKVIIVFLSVFILGFCFMSNVNAASYSVNETWDEDMIQDLIQTEDISDLHFNKSGDGIYKDISLTIDKSIRLTCDLNVTLKRIYKEDYDGFYITANNVSVSGFTITGYSTGIYSEGSNIQMRIRI</sequence>
<dbReference type="PATRIC" id="fig|55758.3.peg.1980"/>
<dbReference type="SUPFAM" id="SSF51126">
    <property type="entry name" value="Pectin lyase-like"/>
    <property type="match status" value="1"/>
</dbReference>